<dbReference type="RefSeq" id="XP_026145924.1">
    <property type="nucleotide sequence ID" value="XM_026290139.1"/>
</dbReference>
<evidence type="ECO:0000313" key="3">
    <source>
        <dbReference type="RefSeq" id="XP_026145924.1"/>
    </source>
</evidence>
<feature type="region of interest" description="Disordered" evidence="1">
    <location>
        <begin position="142"/>
        <end position="223"/>
    </location>
</feature>
<evidence type="ECO:0000256" key="1">
    <source>
        <dbReference type="SAM" id="MobiDB-lite"/>
    </source>
</evidence>
<protein>
    <submittedName>
        <fullName evidence="3">Uncharacterized protein LOC113120203</fullName>
    </submittedName>
</protein>
<reference evidence="3" key="1">
    <citation type="submission" date="2025-08" db="UniProtKB">
        <authorList>
            <consortium name="RefSeq"/>
        </authorList>
    </citation>
    <scope>IDENTIFICATION</scope>
    <source>
        <strain evidence="3">Wakin</strain>
        <tissue evidence="3">Muscle</tissue>
    </source>
</reference>
<evidence type="ECO:0000313" key="2">
    <source>
        <dbReference type="Proteomes" id="UP000515129"/>
    </source>
</evidence>
<dbReference type="AlphaFoldDB" id="A0A6P6RJP2"/>
<dbReference type="Proteomes" id="UP000515129">
    <property type="component" value="Chromosome 19"/>
</dbReference>
<dbReference type="KEGG" id="caua:113120203"/>
<dbReference type="GeneID" id="113120203"/>
<organism evidence="2 3">
    <name type="scientific">Carassius auratus</name>
    <name type="common">Goldfish</name>
    <dbReference type="NCBI Taxonomy" id="7957"/>
    <lineage>
        <taxon>Eukaryota</taxon>
        <taxon>Metazoa</taxon>
        <taxon>Chordata</taxon>
        <taxon>Craniata</taxon>
        <taxon>Vertebrata</taxon>
        <taxon>Euteleostomi</taxon>
        <taxon>Actinopterygii</taxon>
        <taxon>Neopterygii</taxon>
        <taxon>Teleostei</taxon>
        <taxon>Ostariophysi</taxon>
        <taxon>Cypriniformes</taxon>
        <taxon>Cyprinidae</taxon>
        <taxon>Cyprininae</taxon>
        <taxon>Carassius</taxon>
    </lineage>
</organism>
<keyword evidence="2" id="KW-1185">Reference proteome</keyword>
<name>A0A6P6RJP2_CARAU</name>
<dbReference type="OrthoDB" id="10626719at2759"/>
<accession>A0A6P6RJP2</accession>
<gene>
    <name evidence="3" type="primary">LOC113120203</name>
</gene>
<feature type="compositionally biased region" description="Polar residues" evidence="1">
    <location>
        <begin position="213"/>
        <end position="223"/>
    </location>
</feature>
<proteinExistence type="predicted"/>
<sequence length="223" mass="23511">MVFFWGGLAEPFKSLMPFWHPDETLEDYINLALQLSGSAVRVELAAEPAQGSPKATVQESAEASSAAPSASHLFLERHRLMRCMRDSQWMSVRAAWSARRTHKVVEPADVPSEAVGLTASLHKAADSTQDCPKAAVSVQDCPEEAVSAHDAPEAASSAHDVPEAAASAHDVPEAAASAHDVPEAAASAHDVPEAAASAHDSHKVVVTAPDPPESSQLETETQN</sequence>